<dbReference type="EMBL" id="CP076114">
    <property type="protein sequence ID" value="UUD65741.1"/>
    <property type="molecule type" value="Genomic_DNA"/>
</dbReference>
<dbReference type="Gene3D" id="3.10.450.40">
    <property type="match status" value="1"/>
</dbReference>
<dbReference type="PANTHER" id="PTHR33415">
    <property type="entry name" value="PROTEIN EMBRYO DEFECTIVE 514"/>
    <property type="match status" value="1"/>
</dbReference>
<gene>
    <name evidence="1" type="ORF">D16iCDA_08855</name>
</gene>
<dbReference type="RefSeq" id="WP_083328600.1">
    <property type="nucleotide sequence ID" value="NZ_CP076114.1"/>
</dbReference>
<keyword evidence="2" id="KW-1185">Reference proteome</keyword>
<accession>A0ABY5JDW0</accession>
<reference evidence="1" key="1">
    <citation type="submission" date="2021-05" db="EMBL/GenBank/DDBJ databases">
        <title>Complete genome sequence of Pseudomonas seleniipraecipitans strain D1-6.</title>
        <authorList>
            <person name="Lafi F."/>
            <person name="Eida A."/>
            <person name="Alam I."/>
            <person name="Hert H."/>
            <person name="Saad M."/>
        </authorList>
    </citation>
    <scope>NUCLEOTIDE SEQUENCE</scope>
    <source>
        <strain evidence="1">D1-6</strain>
    </source>
</reference>
<evidence type="ECO:0000313" key="2">
    <source>
        <dbReference type="Proteomes" id="UP000887421"/>
    </source>
</evidence>
<name>A0ABY5JDW0_9GAMM</name>
<sequence length="221" mass="25291">MGIAKPIVLPSIEFKKQGDADAYFKSMLNRYDDDEYLSDADEEVVYELLQRHPEAETKIGPGIVGIFRAHSPDHPSSCFHVHRADGSKTDFSYKTCVRGKAPSLKSRFYEACQRSITNSIIDQKRSIFEKSRGKIACYKTGTLVTFSTSDYRHTKPRFRDIVESFIKTKNIVVTEHLISVGADMQYSTIFSDTTMARDFAEYHRTVAELQVFKRFEIPSFT</sequence>
<dbReference type="InterPro" id="IPR044673">
    <property type="entry name" value="DCL-like"/>
</dbReference>
<proteinExistence type="predicted"/>
<dbReference type="Pfam" id="PF11523">
    <property type="entry name" value="DUF3223"/>
    <property type="match status" value="1"/>
</dbReference>
<dbReference type="PANTHER" id="PTHR33415:SF12">
    <property type="entry name" value="PROTEIN EMBRYO DEFECTIVE 514"/>
    <property type="match status" value="1"/>
</dbReference>
<protein>
    <submittedName>
        <fullName evidence="1">DCL family protein</fullName>
    </submittedName>
</protein>
<evidence type="ECO:0000313" key="1">
    <source>
        <dbReference type="EMBL" id="UUD65741.1"/>
    </source>
</evidence>
<dbReference type="Proteomes" id="UP000887421">
    <property type="component" value="Chromosome"/>
</dbReference>
<organism evidence="1 2">
    <name type="scientific">Phytopseudomonas seleniipraecipitans</name>
    <dbReference type="NCBI Taxonomy" id="640205"/>
    <lineage>
        <taxon>Bacteria</taxon>
        <taxon>Pseudomonadati</taxon>
        <taxon>Pseudomonadota</taxon>
        <taxon>Gammaproteobacteria</taxon>
        <taxon>Pseudomonadales</taxon>
        <taxon>Pseudomonadaceae</taxon>
        <taxon>Phytopseudomonas</taxon>
    </lineage>
</organism>